<name>A0A7K0CXD1_9NOCA</name>
<dbReference type="OrthoDB" id="9794709at2"/>
<dbReference type="InterPro" id="IPR007136">
    <property type="entry name" value="DUF347"/>
</dbReference>
<keyword evidence="1" id="KW-0812">Transmembrane</keyword>
<dbReference type="Pfam" id="PF03988">
    <property type="entry name" value="DUF347"/>
    <property type="match status" value="4"/>
</dbReference>
<organism evidence="2 3">
    <name type="scientific">Nocardia macrotermitis</name>
    <dbReference type="NCBI Taxonomy" id="2585198"/>
    <lineage>
        <taxon>Bacteria</taxon>
        <taxon>Bacillati</taxon>
        <taxon>Actinomycetota</taxon>
        <taxon>Actinomycetes</taxon>
        <taxon>Mycobacteriales</taxon>
        <taxon>Nocardiaceae</taxon>
        <taxon>Nocardia</taxon>
    </lineage>
</organism>
<feature type="transmembrane region" description="Helical" evidence="1">
    <location>
        <begin position="75"/>
        <end position="96"/>
    </location>
</feature>
<evidence type="ECO:0000313" key="3">
    <source>
        <dbReference type="Proteomes" id="UP000438448"/>
    </source>
</evidence>
<reference evidence="2 3" key="1">
    <citation type="submission" date="2019-10" db="EMBL/GenBank/DDBJ databases">
        <title>Nocardia macrotermitis sp. nov. and Nocardia aurantia sp. nov., isolated from the gut of fungus growing-termite Macrotermes natalensis.</title>
        <authorList>
            <person name="Benndorf R."/>
            <person name="Schwitalla J."/>
            <person name="Martin K."/>
            <person name="De Beer W."/>
            <person name="Kaster A.-K."/>
            <person name="Vollmers J."/>
            <person name="Poulsen M."/>
            <person name="Beemelmanns C."/>
        </authorList>
    </citation>
    <scope>NUCLEOTIDE SEQUENCE [LARGE SCALE GENOMIC DNA]</scope>
    <source>
        <strain evidence="2 3">RB20</strain>
    </source>
</reference>
<dbReference type="AlphaFoldDB" id="A0A7K0CXD1"/>
<feature type="transmembrane region" description="Helical" evidence="1">
    <location>
        <begin position="51"/>
        <end position="68"/>
    </location>
</feature>
<comment type="caution">
    <text evidence="2">The sequence shown here is derived from an EMBL/GenBank/DDBJ whole genome shotgun (WGS) entry which is preliminary data.</text>
</comment>
<keyword evidence="1" id="KW-1133">Transmembrane helix</keyword>
<dbReference type="RefSeq" id="WP_153408738.1">
    <property type="nucleotide sequence ID" value="NZ_WEGK01000002.1"/>
</dbReference>
<evidence type="ECO:0008006" key="4">
    <source>
        <dbReference type="Google" id="ProtNLM"/>
    </source>
</evidence>
<sequence length="278" mass="29623">MNPVPVGISPARALATKVPEITVLFWVIKVLSTGMGETFSDFLVSKLPPELAVGGAGVALIVALVVQFRSRRYVAWIYWTAVVMVSIFGTMVADIVDFGLGVPLQVTTIGFLVLLGVIFAVWYGCEKTLSVHSITTRRREAFYWATVMITFALGTAAGDLTAGKLHFGYLASTVLFAVVIAIPAVAHRWAGLGAIPAFWASYIVTRPLGASATDWLASDRSDGLRLGTGWVTLAVTIPMVALIAVAARRPDSSSNVPDDADLLGDKDIRALDGLGESR</sequence>
<feature type="transmembrane region" description="Helical" evidence="1">
    <location>
        <begin position="167"/>
        <end position="185"/>
    </location>
</feature>
<gene>
    <name evidence="2" type="ORF">NRB20_12250</name>
</gene>
<accession>A0A7K0CXD1</accession>
<dbReference type="EMBL" id="WEGK01000002">
    <property type="protein sequence ID" value="MQY18156.1"/>
    <property type="molecule type" value="Genomic_DNA"/>
</dbReference>
<evidence type="ECO:0000256" key="1">
    <source>
        <dbReference type="SAM" id="Phobius"/>
    </source>
</evidence>
<proteinExistence type="predicted"/>
<dbReference type="Proteomes" id="UP000438448">
    <property type="component" value="Unassembled WGS sequence"/>
</dbReference>
<keyword evidence="3" id="KW-1185">Reference proteome</keyword>
<feature type="transmembrane region" description="Helical" evidence="1">
    <location>
        <begin position="192"/>
        <end position="209"/>
    </location>
</feature>
<keyword evidence="1" id="KW-0472">Membrane</keyword>
<feature type="transmembrane region" description="Helical" evidence="1">
    <location>
        <begin position="229"/>
        <end position="247"/>
    </location>
</feature>
<protein>
    <recommendedName>
        <fullName evidence="4">Membrane-anchored protein</fullName>
    </recommendedName>
</protein>
<feature type="transmembrane region" description="Helical" evidence="1">
    <location>
        <begin position="102"/>
        <end position="122"/>
    </location>
</feature>
<evidence type="ECO:0000313" key="2">
    <source>
        <dbReference type="EMBL" id="MQY18156.1"/>
    </source>
</evidence>
<feature type="transmembrane region" description="Helical" evidence="1">
    <location>
        <begin position="142"/>
        <end position="161"/>
    </location>
</feature>